<dbReference type="InterPro" id="IPR003743">
    <property type="entry name" value="Zf-RING_7"/>
</dbReference>
<proteinExistence type="predicted"/>
<protein>
    <submittedName>
        <fullName evidence="4">Uncharacterized protein</fullName>
    </submittedName>
</protein>
<evidence type="ECO:0000256" key="1">
    <source>
        <dbReference type="SAM" id="Coils"/>
    </source>
</evidence>
<dbReference type="EMBL" id="FUYA01000005">
    <property type="protein sequence ID" value="SKA72716.1"/>
    <property type="molecule type" value="Genomic_DNA"/>
</dbReference>
<evidence type="ECO:0000313" key="5">
    <source>
        <dbReference type="Proteomes" id="UP000189733"/>
    </source>
</evidence>
<feature type="domain" description="CT398-like coiled coil hairpin" evidence="3">
    <location>
        <begin position="14"/>
        <end position="188"/>
    </location>
</feature>
<organism evidence="4 5">
    <name type="scientific">Desulfobaculum bizertense DSM 18034</name>
    <dbReference type="NCBI Taxonomy" id="1121442"/>
    <lineage>
        <taxon>Bacteria</taxon>
        <taxon>Pseudomonadati</taxon>
        <taxon>Thermodesulfobacteriota</taxon>
        <taxon>Desulfovibrionia</taxon>
        <taxon>Desulfovibrionales</taxon>
        <taxon>Desulfovibrionaceae</taxon>
        <taxon>Desulfobaculum</taxon>
    </lineage>
</organism>
<dbReference type="InterPro" id="IPR052376">
    <property type="entry name" value="Oxidative_Scav/Glycosyltrans"/>
</dbReference>
<name>A0A1T4W649_9BACT</name>
<dbReference type="PANTHER" id="PTHR39082">
    <property type="entry name" value="PHOSPHOLIPASE C-BETA-2-RELATED"/>
    <property type="match status" value="1"/>
</dbReference>
<feature type="coiled-coil region" evidence="1">
    <location>
        <begin position="114"/>
        <end position="141"/>
    </location>
</feature>
<dbReference type="STRING" id="1121442.SAMN02745702_01674"/>
<evidence type="ECO:0000259" key="2">
    <source>
        <dbReference type="Pfam" id="PF02591"/>
    </source>
</evidence>
<evidence type="ECO:0000259" key="3">
    <source>
        <dbReference type="Pfam" id="PF24481"/>
    </source>
</evidence>
<keyword evidence="5" id="KW-1185">Reference proteome</keyword>
<dbReference type="AlphaFoldDB" id="A0A1T4W649"/>
<dbReference type="Pfam" id="PF02591">
    <property type="entry name" value="Zn_ribbon_9"/>
    <property type="match status" value="1"/>
</dbReference>
<dbReference type="Pfam" id="PF24481">
    <property type="entry name" value="CT398_CC"/>
    <property type="match status" value="1"/>
</dbReference>
<feature type="coiled-coil region" evidence="1">
    <location>
        <begin position="21"/>
        <end position="83"/>
    </location>
</feature>
<dbReference type="InterPro" id="IPR056003">
    <property type="entry name" value="CT398_CC_hairpin"/>
</dbReference>
<dbReference type="Proteomes" id="UP000189733">
    <property type="component" value="Unassembled WGS sequence"/>
</dbReference>
<gene>
    <name evidence="4" type="ORF">SAMN02745702_01674</name>
</gene>
<feature type="domain" description="C4-type zinc ribbon" evidence="2">
    <location>
        <begin position="201"/>
        <end position="232"/>
    </location>
</feature>
<sequence length="248" mass="28824">MSMYLKQIEQLIVLQKVDDEIIILEKELESLPKELSELEENNALIKQQLDNAKDRAEVLSHQNKVLSEEIEGNEEKIQKSKDKMMLAGNTREYQAVVREMDNLEKINRAREEDKVNLIGEMEEQNQVVIRLEEQFATSQKEVEEFAATLKKRTTSTKKRLNKLLKERNAACEVIPPRILGRYEFIRARISHPVIVPVEESVCTGCHIMIPPQEYNELQKGEQILSCPNCQRLIYWGKKFSPETAEDDK</sequence>
<accession>A0A1T4W649</accession>
<reference evidence="4 5" key="1">
    <citation type="submission" date="2017-02" db="EMBL/GenBank/DDBJ databases">
        <authorList>
            <person name="Peterson S.W."/>
        </authorList>
    </citation>
    <scope>NUCLEOTIDE SEQUENCE [LARGE SCALE GENOMIC DNA]</scope>
    <source>
        <strain evidence="4 5">DSM 18034</strain>
    </source>
</reference>
<dbReference type="PANTHER" id="PTHR39082:SF1">
    <property type="entry name" value="SCAVENGER RECEPTOR CLASS A MEMBER 3"/>
    <property type="match status" value="1"/>
</dbReference>
<dbReference type="Gene3D" id="1.10.287.1490">
    <property type="match status" value="1"/>
</dbReference>
<evidence type="ECO:0000313" key="4">
    <source>
        <dbReference type="EMBL" id="SKA72716.1"/>
    </source>
</evidence>
<keyword evidence="1" id="KW-0175">Coiled coil</keyword>